<dbReference type="Gene3D" id="3.40.50.620">
    <property type="entry name" value="HUPs"/>
    <property type="match status" value="2"/>
</dbReference>
<dbReference type="PRINTS" id="PR01438">
    <property type="entry name" value="UNVRSLSTRESS"/>
</dbReference>
<dbReference type="CDD" id="cd00293">
    <property type="entry name" value="USP-like"/>
    <property type="match status" value="2"/>
</dbReference>
<dbReference type="AlphaFoldDB" id="A0A7V3PU26"/>
<dbReference type="Pfam" id="PF00582">
    <property type="entry name" value="Usp"/>
    <property type="match status" value="2"/>
</dbReference>
<evidence type="ECO:0000313" key="3">
    <source>
        <dbReference type="EMBL" id="HGD13362.1"/>
    </source>
</evidence>
<accession>A0A7V3PU26</accession>
<feature type="domain" description="UspA" evidence="2">
    <location>
        <begin position="1"/>
        <end position="132"/>
    </location>
</feature>
<organism evidence="3">
    <name type="scientific">candidate division WOR-3 bacterium</name>
    <dbReference type="NCBI Taxonomy" id="2052148"/>
    <lineage>
        <taxon>Bacteria</taxon>
        <taxon>Bacteria division WOR-3</taxon>
    </lineage>
</organism>
<dbReference type="InterPro" id="IPR014729">
    <property type="entry name" value="Rossmann-like_a/b/a_fold"/>
</dbReference>
<sequence>MFKKILVATDLSEISEQIINAIPSLRSIGTEEIVLVHCLNIRDVGGLANTLSPLIQPVLNKQQTQLTEQGFNTRTEIRIGIPAIEINRAAQEKDCSLIVVGSHGYNLTKDILLGGVTTAVLHTATRPVLVIKIEPDEAKGSKPSPWNPLHHILYPTDFSDNAEAAFLYLEEIVAAGAAKVTLLHIQDHIFGVHVKDRLEVFNRIDRERLIQLAERLQAKNNKTEIVIDVIYGSVAGEVIKLIKEQPVSMVVIGAQGRGHIGEMCLGSVSNKVVRYSPVPVILVPLVHS</sequence>
<dbReference type="SUPFAM" id="SSF52402">
    <property type="entry name" value="Adenine nucleotide alpha hydrolases-like"/>
    <property type="match status" value="2"/>
</dbReference>
<evidence type="ECO:0000256" key="1">
    <source>
        <dbReference type="ARBA" id="ARBA00008791"/>
    </source>
</evidence>
<comment type="similarity">
    <text evidence="1">Belongs to the universal stress protein A family.</text>
</comment>
<feature type="domain" description="UspA" evidence="2">
    <location>
        <begin position="150"/>
        <end position="284"/>
    </location>
</feature>
<dbReference type="PANTHER" id="PTHR46268">
    <property type="entry name" value="STRESS RESPONSE PROTEIN NHAX"/>
    <property type="match status" value="1"/>
</dbReference>
<dbReference type="InterPro" id="IPR006016">
    <property type="entry name" value="UspA"/>
</dbReference>
<name>A0A7V3PU26_UNCW3</name>
<evidence type="ECO:0000259" key="2">
    <source>
        <dbReference type="Pfam" id="PF00582"/>
    </source>
</evidence>
<dbReference type="EMBL" id="DTMZ01000105">
    <property type="protein sequence ID" value="HGD13362.1"/>
    <property type="molecule type" value="Genomic_DNA"/>
</dbReference>
<reference evidence="3" key="1">
    <citation type="journal article" date="2020" name="mSystems">
        <title>Genome- and Community-Level Interaction Insights into Carbon Utilization and Element Cycling Functions of Hydrothermarchaeota in Hydrothermal Sediment.</title>
        <authorList>
            <person name="Zhou Z."/>
            <person name="Liu Y."/>
            <person name="Xu W."/>
            <person name="Pan J."/>
            <person name="Luo Z.H."/>
            <person name="Li M."/>
        </authorList>
    </citation>
    <scope>NUCLEOTIDE SEQUENCE [LARGE SCALE GENOMIC DNA]</scope>
    <source>
        <strain evidence="3">SpSt-914</strain>
    </source>
</reference>
<protein>
    <submittedName>
        <fullName evidence="3">Universal stress protein</fullName>
    </submittedName>
</protein>
<dbReference type="InterPro" id="IPR006015">
    <property type="entry name" value="Universal_stress_UspA"/>
</dbReference>
<comment type="caution">
    <text evidence="3">The sequence shown here is derived from an EMBL/GenBank/DDBJ whole genome shotgun (WGS) entry which is preliminary data.</text>
</comment>
<dbReference type="PANTHER" id="PTHR46268:SF26">
    <property type="entry name" value="UNIVERSAL STRESS PROTEIN MJ0577"/>
    <property type="match status" value="1"/>
</dbReference>
<proteinExistence type="inferred from homology"/>
<gene>
    <name evidence="3" type="ORF">ENX16_04710</name>
</gene>